<dbReference type="EMBL" id="CP015079">
    <property type="protein sequence ID" value="ANH38566.1"/>
    <property type="molecule type" value="Genomic_DNA"/>
</dbReference>
<protein>
    <submittedName>
        <fullName evidence="1">Uncharacterized protein</fullName>
    </submittedName>
</protein>
<reference evidence="1 2" key="1">
    <citation type="submission" date="2016-03" db="EMBL/GenBank/DDBJ databases">
        <title>Complete genome sequence of a soil Actinobacterium, Nocardioides dokdonensis FR1436.</title>
        <authorList>
            <person name="Kwon S.-K."/>
            <person name="Kim K."/>
            <person name="Kim J.F."/>
        </authorList>
    </citation>
    <scope>NUCLEOTIDE SEQUENCE [LARGE SCALE GENOMIC DNA]</scope>
    <source>
        <strain evidence="1 2">FR1436</strain>
    </source>
</reference>
<accession>A0A1A9GKF6</accession>
<keyword evidence="2" id="KW-1185">Reference proteome</keyword>
<sequence length="110" mass="11674">METEEQCDAAVKVRGDEKARWKTDGFTILQDGTQAFYKSTHKKFALSVFPDMEDMPAHAVLTVKGASYTTQDSGQVDADPEGSGAEVEAVATGVEPGASVKLTASISCTQ</sequence>
<dbReference type="AlphaFoldDB" id="A0A1A9GKF6"/>
<proteinExistence type="predicted"/>
<dbReference type="KEGG" id="ndk:I601_2141"/>
<name>A0A1A9GKF6_9ACTN</name>
<evidence type="ECO:0000313" key="1">
    <source>
        <dbReference type="EMBL" id="ANH38566.1"/>
    </source>
</evidence>
<dbReference type="PATRIC" id="fig|1300347.3.peg.2136"/>
<dbReference type="Proteomes" id="UP000077868">
    <property type="component" value="Chromosome"/>
</dbReference>
<dbReference type="RefSeq" id="WP_068109209.1">
    <property type="nucleotide sequence ID" value="NZ_CP015079.1"/>
</dbReference>
<organism evidence="1 2">
    <name type="scientific">Nocardioides dokdonensis FR1436</name>
    <dbReference type="NCBI Taxonomy" id="1300347"/>
    <lineage>
        <taxon>Bacteria</taxon>
        <taxon>Bacillati</taxon>
        <taxon>Actinomycetota</taxon>
        <taxon>Actinomycetes</taxon>
        <taxon>Propionibacteriales</taxon>
        <taxon>Nocardioidaceae</taxon>
        <taxon>Nocardioides</taxon>
    </lineage>
</organism>
<gene>
    <name evidence="1" type="ORF">I601_2141</name>
</gene>
<evidence type="ECO:0000313" key="2">
    <source>
        <dbReference type="Proteomes" id="UP000077868"/>
    </source>
</evidence>